<evidence type="ECO:0000259" key="3">
    <source>
        <dbReference type="Pfam" id="PF04235"/>
    </source>
</evidence>
<dbReference type="InterPro" id="IPR052529">
    <property type="entry name" value="Bact_Transport_Assoc"/>
</dbReference>
<comment type="caution">
    <text evidence="4">The sequence shown here is derived from an EMBL/GenBank/DDBJ whole genome shotgun (WGS) entry which is preliminary data.</text>
</comment>
<feature type="transmembrane region" description="Helical" evidence="2">
    <location>
        <begin position="55"/>
        <end position="73"/>
    </location>
</feature>
<proteinExistence type="predicted"/>
<accession>A0ABP6LSI0</accession>
<dbReference type="PANTHER" id="PTHR30590:SF2">
    <property type="entry name" value="INNER MEMBRANE PROTEIN"/>
    <property type="match status" value="1"/>
</dbReference>
<feature type="transmembrane region" description="Helical" evidence="2">
    <location>
        <begin position="141"/>
        <end position="171"/>
    </location>
</feature>
<keyword evidence="5" id="KW-1185">Reference proteome</keyword>
<keyword evidence="2" id="KW-0812">Transmembrane</keyword>
<feature type="transmembrane region" description="Helical" evidence="2">
    <location>
        <begin position="401"/>
        <end position="418"/>
    </location>
</feature>
<dbReference type="Proteomes" id="UP001500236">
    <property type="component" value="Unassembled WGS sequence"/>
</dbReference>
<name>A0ABP6LSI0_9MICC</name>
<keyword evidence="2" id="KW-0472">Membrane</keyword>
<reference evidence="5" key="1">
    <citation type="journal article" date="2019" name="Int. J. Syst. Evol. Microbiol.">
        <title>The Global Catalogue of Microorganisms (GCM) 10K type strain sequencing project: providing services to taxonomists for standard genome sequencing and annotation.</title>
        <authorList>
            <consortium name="The Broad Institute Genomics Platform"/>
            <consortium name="The Broad Institute Genome Sequencing Center for Infectious Disease"/>
            <person name="Wu L."/>
            <person name="Ma J."/>
        </authorList>
    </citation>
    <scope>NUCLEOTIDE SEQUENCE [LARGE SCALE GENOMIC DNA]</scope>
    <source>
        <strain evidence="5">JCM 14309</strain>
    </source>
</reference>
<feature type="transmembrane region" description="Helical" evidence="2">
    <location>
        <begin position="330"/>
        <end position="354"/>
    </location>
</feature>
<feature type="transmembrane region" description="Helical" evidence="2">
    <location>
        <begin position="289"/>
        <end position="310"/>
    </location>
</feature>
<evidence type="ECO:0000313" key="5">
    <source>
        <dbReference type="Proteomes" id="UP001500236"/>
    </source>
</evidence>
<feature type="domain" description="DUF418" evidence="3">
    <location>
        <begin position="300"/>
        <end position="441"/>
    </location>
</feature>
<dbReference type="InterPro" id="IPR007349">
    <property type="entry name" value="DUF418"/>
</dbReference>
<evidence type="ECO:0000256" key="2">
    <source>
        <dbReference type="SAM" id="Phobius"/>
    </source>
</evidence>
<evidence type="ECO:0000256" key="1">
    <source>
        <dbReference type="SAM" id="MobiDB-lite"/>
    </source>
</evidence>
<keyword evidence="2" id="KW-1133">Transmembrane helix</keyword>
<feature type="region of interest" description="Disordered" evidence="1">
    <location>
        <begin position="1"/>
        <end position="45"/>
    </location>
</feature>
<dbReference type="PANTHER" id="PTHR30590">
    <property type="entry name" value="INNER MEMBRANE PROTEIN"/>
    <property type="match status" value="1"/>
</dbReference>
<evidence type="ECO:0000313" key="4">
    <source>
        <dbReference type="EMBL" id="GAA3057438.1"/>
    </source>
</evidence>
<feature type="transmembrane region" description="Helical" evidence="2">
    <location>
        <begin position="183"/>
        <end position="207"/>
    </location>
</feature>
<feature type="transmembrane region" description="Helical" evidence="2">
    <location>
        <begin position="248"/>
        <end position="269"/>
    </location>
</feature>
<dbReference type="EMBL" id="BAAAVT010000005">
    <property type="protein sequence ID" value="GAA3057438.1"/>
    <property type="molecule type" value="Genomic_DNA"/>
</dbReference>
<gene>
    <name evidence="4" type="ORF">GCM10010529_09090</name>
</gene>
<organism evidence="4 5">
    <name type="scientific">Nesterenkonia aethiopica</name>
    <dbReference type="NCBI Taxonomy" id="269144"/>
    <lineage>
        <taxon>Bacteria</taxon>
        <taxon>Bacillati</taxon>
        <taxon>Actinomycetota</taxon>
        <taxon>Actinomycetes</taxon>
        <taxon>Micrococcales</taxon>
        <taxon>Micrococcaceae</taxon>
        <taxon>Nesterenkonia</taxon>
    </lineage>
</organism>
<dbReference type="Pfam" id="PF04235">
    <property type="entry name" value="DUF418"/>
    <property type="match status" value="1"/>
</dbReference>
<feature type="transmembrane region" description="Helical" evidence="2">
    <location>
        <begin position="94"/>
        <end position="121"/>
    </location>
</feature>
<sequence length="447" mass="46851">MSGGGSLPRLSAMSGQQPDGPLGTQPHTPDDGGAPRAAGEPAQPARPPRLVAVDALRAVALLGILAVNIWFFAEPGQLTTGEFHREIQGPGDQLAAFTATLLFEAKSYVVFSFLFGLSFVMQWASAHRAGVSEVGRSVRRFVTLAVLGVLHGIFLFVGDILLAYALLGFALLGMRRVRTRTALIVAGVLYGAVTLFLFGIAALVLLAEGTPGFDETMMLPGDADAAVAAYTGTIGSYLGFQLEAYATMAPMIIFGQGLMAFAAFLIGLVVGRTQLLERIVGRGVPTGRLVAIMLPVLVVGLLISGAAAWIDWGAPGSVPTEEPGMGMMLLAQALTLAGGPVQSLGYVILALLVFRSPAFGWLTAALAPAGRMSLTNYLGQSLVLAVVFSALGLGLAGELTALQIGVIVLGLWLLQLLLSRLWMAGFRTGPLEAPLRAITYGRAPRWR</sequence>
<protein>
    <submittedName>
        <fullName evidence="4">DUF418 domain-containing protein</fullName>
    </submittedName>
</protein>
<feature type="transmembrane region" description="Helical" evidence="2">
    <location>
        <begin position="374"/>
        <end position="395"/>
    </location>
</feature>